<comment type="caution">
    <text evidence="9">The sequence shown here is derived from an EMBL/GenBank/DDBJ whole genome shotgun (WGS) entry which is preliminary data.</text>
</comment>
<dbReference type="InterPro" id="IPR036188">
    <property type="entry name" value="FAD/NAD-bd_sf"/>
</dbReference>
<gene>
    <name evidence="9" type="ORF">EET67_16935</name>
</gene>
<dbReference type="Pfam" id="PF05199">
    <property type="entry name" value="GMC_oxred_C"/>
    <property type="match status" value="1"/>
</dbReference>
<evidence type="ECO:0000256" key="1">
    <source>
        <dbReference type="ARBA" id="ARBA00001974"/>
    </source>
</evidence>
<feature type="domain" description="Glucose-methanol-choline oxidoreductase N-terminal" evidence="8">
    <location>
        <begin position="257"/>
        <end position="271"/>
    </location>
</feature>
<reference evidence="9 10" key="1">
    <citation type="submission" date="2018-11" db="EMBL/GenBank/DDBJ databases">
        <title>Pseudaminobacter arsenicus sp. nov., an arsenic-resistant bacterium isolated from arsenic-rich aquifers.</title>
        <authorList>
            <person name="Mu Y."/>
        </authorList>
    </citation>
    <scope>NUCLEOTIDE SEQUENCE [LARGE SCALE GENOMIC DNA]</scope>
    <source>
        <strain evidence="9 10">CB3</strain>
    </source>
</reference>
<dbReference type="InterPro" id="IPR007867">
    <property type="entry name" value="GMC_OxRtase_C"/>
</dbReference>
<evidence type="ECO:0000256" key="2">
    <source>
        <dbReference type="ARBA" id="ARBA00010790"/>
    </source>
</evidence>
<protein>
    <submittedName>
        <fullName evidence="9">Alanine-phosphoribitol ligase</fullName>
    </submittedName>
</protein>
<feature type="binding site" evidence="5">
    <location>
        <position position="222"/>
    </location>
    <ligand>
        <name>FAD</name>
        <dbReference type="ChEBI" id="CHEBI:57692"/>
    </ligand>
</feature>
<proteinExistence type="inferred from homology"/>
<evidence type="ECO:0000256" key="4">
    <source>
        <dbReference type="ARBA" id="ARBA00022827"/>
    </source>
</evidence>
<evidence type="ECO:0000256" key="3">
    <source>
        <dbReference type="ARBA" id="ARBA00022630"/>
    </source>
</evidence>
<sequence>MTGAGARTYDYVIVGGGSAGCALASRLSEDAERRVLLLEAGPADRSPYIHLPVCYYKTTKGPLTWGFELAAQQQQEGITPAYAQARVLGGGSSINAQVYIRGSAEDYDGWVDMGCPGWSYREVLPYFKRSEANERLAGAYHGTDGPLGVSDQRHTHPLSRVFVQACQEYGMPYNADFNGAGQSGCGLYQVTNRNGRRCSAAVGYLGRARGRENLTVRTGALVHRIVLKNGRAAGVEYIENGRLIEVNADAQVIVTAGAINSPKLLMLSGIGPAVQLASHGINVKVDLPGVGQNLHDHLDVFLMYNLKGITSYDAYRKPHRQLWAGIQYAAFRNGPVSATVVEGGAFWATSKRLFAPDLQFHFLAGTGIEAVTDGHCSGNGCTLNAYFLHPRSRGSVTLKSADPRTAPNIDPNFLAERYDLDRTVASLEIGQEIMAQPAIAKYIADRFMPGPEVTTRSGYEAYVRREARSGYHPVGTCKMGLDEMAVVDPQLRVHGVDGLMVADSSIMPRLVSGNTNAPSIMIGERASDFLRGNRIETRKGQAA</sequence>
<dbReference type="GO" id="GO:0016614">
    <property type="term" value="F:oxidoreductase activity, acting on CH-OH group of donors"/>
    <property type="evidence" value="ECO:0007669"/>
    <property type="project" value="InterPro"/>
</dbReference>
<keyword evidence="3 6" id="KW-0285">Flavoprotein</keyword>
<comment type="similarity">
    <text evidence="2 6">Belongs to the GMC oxidoreductase family.</text>
</comment>
<evidence type="ECO:0000259" key="7">
    <source>
        <dbReference type="PROSITE" id="PS00623"/>
    </source>
</evidence>
<dbReference type="Pfam" id="PF00732">
    <property type="entry name" value="GMC_oxred_N"/>
    <property type="match status" value="1"/>
</dbReference>
<dbReference type="InterPro" id="IPR000172">
    <property type="entry name" value="GMC_OxRdtase_N"/>
</dbReference>
<dbReference type="PROSITE" id="PS00624">
    <property type="entry name" value="GMC_OXRED_2"/>
    <property type="match status" value="1"/>
</dbReference>
<keyword evidence="10" id="KW-1185">Reference proteome</keyword>
<evidence type="ECO:0000259" key="8">
    <source>
        <dbReference type="PROSITE" id="PS00624"/>
    </source>
</evidence>
<organism evidence="9 10">
    <name type="scientific">Borborobacter arsenicus</name>
    <dbReference type="NCBI Taxonomy" id="1851146"/>
    <lineage>
        <taxon>Bacteria</taxon>
        <taxon>Pseudomonadati</taxon>
        <taxon>Pseudomonadota</taxon>
        <taxon>Alphaproteobacteria</taxon>
        <taxon>Hyphomicrobiales</taxon>
        <taxon>Phyllobacteriaceae</taxon>
        <taxon>Borborobacter</taxon>
    </lineage>
</organism>
<dbReference type="Gene3D" id="3.30.560.10">
    <property type="entry name" value="Glucose Oxidase, domain 3"/>
    <property type="match status" value="1"/>
</dbReference>
<accession>A0A432V3I2</accession>
<evidence type="ECO:0000313" key="9">
    <source>
        <dbReference type="EMBL" id="RUM96668.1"/>
    </source>
</evidence>
<dbReference type="Proteomes" id="UP000281647">
    <property type="component" value="Unassembled WGS sequence"/>
</dbReference>
<dbReference type="InterPro" id="IPR012132">
    <property type="entry name" value="GMC_OxRdtase"/>
</dbReference>
<dbReference type="SUPFAM" id="SSF51905">
    <property type="entry name" value="FAD/NAD(P)-binding domain"/>
    <property type="match status" value="1"/>
</dbReference>
<dbReference type="PROSITE" id="PS51257">
    <property type="entry name" value="PROKAR_LIPOPROTEIN"/>
    <property type="match status" value="1"/>
</dbReference>
<dbReference type="RefSeq" id="WP_128627722.1">
    <property type="nucleotide sequence ID" value="NZ_RKST01000017.1"/>
</dbReference>
<dbReference type="SUPFAM" id="SSF54373">
    <property type="entry name" value="FAD-linked reductases, C-terminal domain"/>
    <property type="match status" value="1"/>
</dbReference>
<dbReference type="EMBL" id="RKST01000017">
    <property type="protein sequence ID" value="RUM96668.1"/>
    <property type="molecule type" value="Genomic_DNA"/>
</dbReference>
<dbReference type="GO" id="GO:0016874">
    <property type="term" value="F:ligase activity"/>
    <property type="evidence" value="ECO:0007669"/>
    <property type="project" value="UniProtKB-KW"/>
</dbReference>
<dbReference type="Gene3D" id="3.50.50.60">
    <property type="entry name" value="FAD/NAD(P)-binding domain"/>
    <property type="match status" value="1"/>
</dbReference>
<feature type="domain" description="Glucose-methanol-choline oxidoreductase N-terminal" evidence="7">
    <location>
        <begin position="85"/>
        <end position="108"/>
    </location>
</feature>
<evidence type="ECO:0000256" key="6">
    <source>
        <dbReference type="RuleBase" id="RU003968"/>
    </source>
</evidence>
<dbReference type="PIRSF" id="PIRSF000137">
    <property type="entry name" value="Alcohol_oxidase"/>
    <property type="match status" value="1"/>
</dbReference>
<evidence type="ECO:0000313" key="10">
    <source>
        <dbReference type="Proteomes" id="UP000281647"/>
    </source>
</evidence>
<name>A0A432V3I2_9HYPH</name>
<dbReference type="PANTHER" id="PTHR11552:SF147">
    <property type="entry name" value="CHOLINE DEHYDROGENASE, MITOCHONDRIAL"/>
    <property type="match status" value="1"/>
</dbReference>
<comment type="cofactor">
    <cofactor evidence="1 5">
        <name>FAD</name>
        <dbReference type="ChEBI" id="CHEBI:57692"/>
    </cofactor>
</comment>
<dbReference type="PANTHER" id="PTHR11552">
    <property type="entry name" value="GLUCOSE-METHANOL-CHOLINE GMC OXIDOREDUCTASE"/>
    <property type="match status" value="1"/>
</dbReference>
<dbReference type="AlphaFoldDB" id="A0A432V3I2"/>
<dbReference type="GO" id="GO:0050660">
    <property type="term" value="F:flavin adenine dinucleotide binding"/>
    <property type="evidence" value="ECO:0007669"/>
    <property type="project" value="InterPro"/>
</dbReference>
<feature type="binding site" evidence="5">
    <location>
        <position position="87"/>
    </location>
    <ligand>
        <name>FAD</name>
        <dbReference type="ChEBI" id="CHEBI:57692"/>
    </ligand>
</feature>
<keyword evidence="9" id="KW-0436">Ligase</keyword>
<dbReference type="OrthoDB" id="9785276at2"/>
<evidence type="ECO:0000256" key="5">
    <source>
        <dbReference type="PIRSR" id="PIRSR000137-2"/>
    </source>
</evidence>
<feature type="binding site" evidence="5">
    <location>
        <begin position="95"/>
        <end position="98"/>
    </location>
    <ligand>
        <name>FAD</name>
        <dbReference type="ChEBI" id="CHEBI:57692"/>
    </ligand>
</feature>
<dbReference type="PROSITE" id="PS00623">
    <property type="entry name" value="GMC_OXRED_1"/>
    <property type="match status" value="1"/>
</dbReference>
<keyword evidence="4 5" id="KW-0274">FAD</keyword>